<feature type="transmembrane region" description="Helical" evidence="2">
    <location>
        <begin position="365"/>
        <end position="389"/>
    </location>
</feature>
<feature type="signal peptide" evidence="3">
    <location>
        <begin position="1"/>
        <end position="28"/>
    </location>
</feature>
<organism evidence="4 7">
    <name type="scientific">Ogataea haglerorum</name>
    <dbReference type="NCBI Taxonomy" id="1937702"/>
    <lineage>
        <taxon>Eukaryota</taxon>
        <taxon>Fungi</taxon>
        <taxon>Dikarya</taxon>
        <taxon>Ascomycota</taxon>
        <taxon>Saccharomycotina</taxon>
        <taxon>Pichiomycetes</taxon>
        <taxon>Pichiales</taxon>
        <taxon>Pichiaceae</taxon>
        <taxon>Ogataea</taxon>
    </lineage>
</organism>
<reference evidence="4 6" key="1">
    <citation type="journal article" date="2021" name="G3 (Bethesda)">
        <title>Genomic diversity, chromosomal rearrangements, and interspecies hybridization in the ogataea polymorpha species complex.</title>
        <authorList>
            <person name="Hanson S.J."/>
            <person name="Cinneide E.O."/>
            <person name="Salzberg L.I."/>
            <person name="Wolfe K.H."/>
            <person name="McGowan J."/>
            <person name="Fitzpatrick D.A."/>
            <person name="Matlin K."/>
        </authorList>
    </citation>
    <scope>NUCLEOTIDE SEQUENCE</scope>
    <source>
        <strain evidence="5">81-436-3</strain>
        <strain evidence="4">83-405-1</strain>
    </source>
</reference>
<dbReference type="EMBL" id="JAHLUH010000005">
    <property type="protein sequence ID" value="KAG7728044.1"/>
    <property type="molecule type" value="Genomic_DNA"/>
</dbReference>
<keyword evidence="2" id="KW-0812">Transmembrane</keyword>
<comment type="caution">
    <text evidence="4">The sequence shown here is derived from an EMBL/GenBank/DDBJ whole genome shotgun (WGS) entry which is preliminary data.</text>
</comment>
<keyword evidence="2" id="KW-0472">Membrane</keyword>
<sequence>MKVLVYLMLACQLAALPVLPSQTSLTEAVPSQTPVVLEKRIKKAIVNKEYAERMQGKGLESTKTTEKPDPWLRTIYGSIPEIVTPTVIGGITFSAKPPATTDGLEPWVSLKKDGSPKTIRPKMKNGKIQNGRPDLKTYFQTATTVTYNKEQLKAHNMAEDEVFTEVIWQPEDDTYVSLNPLMRCTPDFYYKKGVARELSSEPFCSPHENQRLYVGKTYFLTWFTRYFEDATNVRIHYAFLKESAKEQGLVKRDLVDLGPPVKPKSKNIHHSQEHRGGALPGTFFSSDWFLNRDGFFPIEVLDTWLGKQQSKAVLIAVQPDTVDDEEFNLIESAHVVVHFQKRAVVAKNSKIDKELQDRTGSSDNVYYVIMSAPTVVIIAVFGMYVFLYINRKHRDLSHLRKPKRSRYGNQGKYNELYAETDIRKPSKQV</sequence>
<feature type="chain" id="PRO_5042847609" evidence="3">
    <location>
        <begin position="29"/>
        <end position="429"/>
    </location>
</feature>
<evidence type="ECO:0000313" key="6">
    <source>
        <dbReference type="Proteomes" id="UP000697297"/>
    </source>
</evidence>
<evidence type="ECO:0000313" key="4">
    <source>
        <dbReference type="EMBL" id="KAG7728044.1"/>
    </source>
</evidence>
<keyword evidence="6" id="KW-1185">Reference proteome</keyword>
<keyword evidence="2" id="KW-1133">Transmembrane helix</keyword>
<evidence type="ECO:0000256" key="3">
    <source>
        <dbReference type="SAM" id="SignalP"/>
    </source>
</evidence>
<gene>
    <name evidence="4" type="ORF">KL933_002170</name>
    <name evidence="5" type="ORF">KL946_002529</name>
</gene>
<protein>
    <submittedName>
        <fullName evidence="4">Uncharacterized protein</fullName>
    </submittedName>
</protein>
<dbReference type="EMBL" id="JAHLUN010000006">
    <property type="protein sequence ID" value="KAG7765472.1"/>
    <property type="molecule type" value="Genomic_DNA"/>
</dbReference>
<evidence type="ECO:0000256" key="1">
    <source>
        <dbReference type="SAM" id="MobiDB-lite"/>
    </source>
</evidence>
<feature type="region of interest" description="Disordered" evidence="1">
    <location>
        <begin position="104"/>
        <end position="127"/>
    </location>
</feature>
<keyword evidence="3" id="KW-0732">Signal</keyword>
<dbReference type="AlphaFoldDB" id="A0AAN6I0S4"/>
<name>A0AAN6I0S4_9ASCO</name>
<dbReference type="Pfam" id="PF14610">
    <property type="entry name" value="Psg1"/>
    <property type="match status" value="1"/>
</dbReference>
<dbReference type="InterPro" id="IPR028000">
    <property type="entry name" value="Pma1"/>
</dbReference>
<proteinExistence type="predicted"/>
<evidence type="ECO:0000313" key="7">
    <source>
        <dbReference type="Proteomes" id="UP000738402"/>
    </source>
</evidence>
<dbReference type="Proteomes" id="UP000738402">
    <property type="component" value="Unassembled WGS sequence"/>
</dbReference>
<evidence type="ECO:0000313" key="5">
    <source>
        <dbReference type="EMBL" id="KAG7765472.1"/>
    </source>
</evidence>
<dbReference type="Proteomes" id="UP000697297">
    <property type="component" value="Unassembled WGS sequence"/>
</dbReference>
<evidence type="ECO:0000256" key="2">
    <source>
        <dbReference type="SAM" id="Phobius"/>
    </source>
</evidence>
<accession>A0AAN6I0S4</accession>